<organism evidence="3 4">
    <name type="scientific">Calycina marina</name>
    <dbReference type="NCBI Taxonomy" id="1763456"/>
    <lineage>
        <taxon>Eukaryota</taxon>
        <taxon>Fungi</taxon>
        <taxon>Dikarya</taxon>
        <taxon>Ascomycota</taxon>
        <taxon>Pezizomycotina</taxon>
        <taxon>Leotiomycetes</taxon>
        <taxon>Helotiales</taxon>
        <taxon>Pezizellaceae</taxon>
        <taxon>Calycina</taxon>
    </lineage>
</organism>
<dbReference type="Gene3D" id="1.25.40.20">
    <property type="entry name" value="Ankyrin repeat-containing domain"/>
    <property type="match status" value="1"/>
</dbReference>
<comment type="caution">
    <text evidence="3">The sequence shown here is derived from an EMBL/GenBank/DDBJ whole genome shotgun (WGS) entry which is preliminary data.</text>
</comment>
<feature type="coiled-coil region" evidence="1">
    <location>
        <begin position="146"/>
        <end position="176"/>
    </location>
</feature>
<keyword evidence="4" id="KW-1185">Reference proteome</keyword>
<evidence type="ECO:0000313" key="3">
    <source>
        <dbReference type="EMBL" id="KAG9248394.1"/>
    </source>
</evidence>
<dbReference type="Pfam" id="PF13857">
    <property type="entry name" value="Ank_5"/>
    <property type="match status" value="1"/>
</dbReference>
<dbReference type="AlphaFoldDB" id="A0A9P7ZAC4"/>
<keyword evidence="1" id="KW-0175">Coiled coil</keyword>
<evidence type="ECO:0000256" key="2">
    <source>
        <dbReference type="SAM" id="MobiDB-lite"/>
    </source>
</evidence>
<evidence type="ECO:0008006" key="5">
    <source>
        <dbReference type="Google" id="ProtNLM"/>
    </source>
</evidence>
<dbReference type="Proteomes" id="UP000887226">
    <property type="component" value="Unassembled WGS sequence"/>
</dbReference>
<name>A0A9P7ZAC4_9HELO</name>
<protein>
    <recommendedName>
        <fullName evidence="5">Ankyrin repeat protein</fullName>
    </recommendedName>
</protein>
<gene>
    <name evidence="3" type="ORF">BJ878DRAFT_538421</name>
</gene>
<sequence length="283" mass="31312">MAPGNLHPLDIEEGNLLVLASDNDPRLLPILRKNKGLASVKDSFGYNCFHAAVSYDHLDLAQAMVKELDVDVNILDDDNETALYLVETLEAAKLLVEELNINYMNKNKNGHTAQEKLAEEGEFNKIAVYLKVWELEHTTAEELFAKKTAGEKAEKAEKAEKEAEAAKTKGKKVLAKGAANAKTNSAAKGKGKAPKKATFADEADDAAEEDPVLTPVDIEKEFKSFKKDELVEVADPDLLDRIKKIAIRDDYLKESGQLELRKLVANMVKETGSRKPDRLPRDV</sequence>
<accession>A0A9P7ZAC4</accession>
<proteinExistence type="predicted"/>
<dbReference type="OrthoDB" id="19174at2759"/>
<dbReference type="EMBL" id="MU253750">
    <property type="protein sequence ID" value="KAG9248394.1"/>
    <property type="molecule type" value="Genomic_DNA"/>
</dbReference>
<dbReference type="SUPFAM" id="SSF48403">
    <property type="entry name" value="Ankyrin repeat"/>
    <property type="match status" value="1"/>
</dbReference>
<evidence type="ECO:0000313" key="4">
    <source>
        <dbReference type="Proteomes" id="UP000887226"/>
    </source>
</evidence>
<dbReference type="InterPro" id="IPR002110">
    <property type="entry name" value="Ankyrin_rpt"/>
</dbReference>
<reference evidence="3" key="1">
    <citation type="journal article" date="2021" name="IMA Fungus">
        <title>Genomic characterization of three marine fungi, including Emericellopsis atlantica sp. nov. with signatures of a generalist lifestyle and marine biomass degradation.</title>
        <authorList>
            <person name="Hagestad O.C."/>
            <person name="Hou L."/>
            <person name="Andersen J.H."/>
            <person name="Hansen E.H."/>
            <person name="Altermark B."/>
            <person name="Li C."/>
            <person name="Kuhnert E."/>
            <person name="Cox R.J."/>
            <person name="Crous P.W."/>
            <person name="Spatafora J.W."/>
            <person name="Lail K."/>
            <person name="Amirebrahimi M."/>
            <person name="Lipzen A."/>
            <person name="Pangilinan J."/>
            <person name="Andreopoulos W."/>
            <person name="Hayes R.D."/>
            <person name="Ng V."/>
            <person name="Grigoriev I.V."/>
            <person name="Jackson S.A."/>
            <person name="Sutton T.D.S."/>
            <person name="Dobson A.D.W."/>
            <person name="Rama T."/>
        </authorList>
    </citation>
    <scope>NUCLEOTIDE SEQUENCE</scope>
    <source>
        <strain evidence="3">TRa3180A</strain>
    </source>
</reference>
<evidence type="ECO:0000256" key="1">
    <source>
        <dbReference type="SAM" id="Coils"/>
    </source>
</evidence>
<feature type="region of interest" description="Disordered" evidence="2">
    <location>
        <begin position="176"/>
        <end position="208"/>
    </location>
</feature>
<dbReference type="InterPro" id="IPR036770">
    <property type="entry name" value="Ankyrin_rpt-contain_sf"/>
</dbReference>